<reference evidence="1" key="1">
    <citation type="submission" date="2018-02" db="EMBL/GenBank/DDBJ databases">
        <title>Rhizophora mucronata_Transcriptome.</title>
        <authorList>
            <person name="Meera S.P."/>
            <person name="Sreeshan A."/>
            <person name="Augustine A."/>
        </authorList>
    </citation>
    <scope>NUCLEOTIDE SEQUENCE</scope>
    <source>
        <tissue evidence="1">Leaf</tissue>
    </source>
</reference>
<evidence type="ECO:0000313" key="1">
    <source>
        <dbReference type="EMBL" id="MBX28129.1"/>
    </source>
</evidence>
<accession>A0A2P2MD19</accession>
<protein>
    <submittedName>
        <fullName evidence="1">Uncharacterized protein LOC105137852</fullName>
    </submittedName>
</protein>
<dbReference type="AlphaFoldDB" id="A0A2P2MD19"/>
<sequence length="74" mass="8920">MNRTRVQSHGMQRCFLKEISRGLVRTFHLSVHHCPLEFIFFFQYFSRQQVSPSRIVSWGQMIVCKHLFFPSFIL</sequence>
<proteinExistence type="predicted"/>
<organism evidence="1">
    <name type="scientific">Rhizophora mucronata</name>
    <name type="common">Asiatic mangrove</name>
    <dbReference type="NCBI Taxonomy" id="61149"/>
    <lineage>
        <taxon>Eukaryota</taxon>
        <taxon>Viridiplantae</taxon>
        <taxon>Streptophyta</taxon>
        <taxon>Embryophyta</taxon>
        <taxon>Tracheophyta</taxon>
        <taxon>Spermatophyta</taxon>
        <taxon>Magnoliopsida</taxon>
        <taxon>eudicotyledons</taxon>
        <taxon>Gunneridae</taxon>
        <taxon>Pentapetalae</taxon>
        <taxon>rosids</taxon>
        <taxon>fabids</taxon>
        <taxon>Malpighiales</taxon>
        <taxon>Rhizophoraceae</taxon>
        <taxon>Rhizophora</taxon>
    </lineage>
</organism>
<name>A0A2P2MD19_RHIMU</name>
<dbReference type="EMBL" id="GGEC01047645">
    <property type="protein sequence ID" value="MBX28129.1"/>
    <property type="molecule type" value="Transcribed_RNA"/>
</dbReference>